<dbReference type="OrthoDB" id="10463223at2759"/>
<proteinExistence type="predicted"/>
<sequence>MAACLSADGRRLTAGRTSRSQERWQRSQQIFPEGASRTEVVDCLRPGWCNVLPAAVAVATAAVAAVSALQWLSRPLQCPSGGNGRAGILSTVSALEWVSDAGRSWVPVLRCGSGHAYLGGDFQVQLNPGLGVRNGISGADMMPQGSRLTSVSAKRTLETRSRRSQSWRSQVHSLELPGPSGSPTSDSCSGTSWKSPGWSSHASRPAMDDQLYLPSPYPEPGTRMKVHSQENSFQKLEAETNVDTGFTIINSEPRQPLLSRFPRDLHTSQLPSCLPDSSSGLATSKNNRVLKERVYPLSFAGQERELGARKIISKCPFRLQVQGEEKEEEFFI</sequence>
<organism evidence="2 3">
    <name type="scientific">Carlito syrichta</name>
    <name type="common">Philippine tarsier</name>
    <name type="synonym">Tarsius syrichta</name>
    <dbReference type="NCBI Taxonomy" id="1868482"/>
    <lineage>
        <taxon>Eukaryota</taxon>
        <taxon>Metazoa</taxon>
        <taxon>Chordata</taxon>
        <taxon>Craniata</taxon>
        <taxon>Vertebrata</taxon>
        <taxon>Euteleostomi</taxon>
        <taxon>Mammalia</taxon>
        <taxon>Eutheria</taxon>
        <taxon>Euarchontoglires</taxon>
        <taxon>Primates</taxon>
        <taxon>Haplorrhini</taxon>
        <taxon>Tarsiiformes</taxon>
        <taxon>Tarsiidae</taxon>
        <taxon>Carlito</taxon>
    </lineage>
</organism>
<keyword evidence="2" id="KW-1185">Reference proteome</keyword>
<feature type="region of interest" description="Disordered" evidence="1">
    <location>
        <begin position="137"/>
        <end position="225"/>
    </location>
</feature>
<accession>A0A3Q0DRH0</accession>
<dbReference type="Proteomes" id="UP000189704">
    <property type="component" value="Unplaced"/>
</dbReference>
<feature type="region of interest" description="Disordered" evidence="1">
    <location>
        <begin position="1"/>
        <end position="27"/>
    </location>
</feature>
<evidence type="ECO:0000256" key="1">
    <source>
        <dbReference type="SAM" id="MobiDB-lite"/>
    </source>
</evidence>
<dbReference type="AlphaFoldDB" id="A0A3Q0DRH0"/>
<evidence type="ECO:0000313" key="2">
    <source>
        <dbReference type="Proteomes" id="UP000189704"/>
    </source>
</evidence>
<feature type="compositionally biased region" description="Polar residues" evidence="1">
    <location>
        <begin position="181"/>
        <end position="202"/>
    </location>
</feature>
<gene>
    <name evidence="3" type="primary">LOC103251810</name>
</gene>
<protein>
    <submittedName>
        <fullName evidence="3">Protein FAM124B-like</fullName>
    </submittedName>
</protein>
<dbReference type="KEGG" id="csyr:103251810"/>
<reference evidence="3" key="1">
    <citation type="submission" date="2025-08" db="UniProtKB">
        <authorList>
            <consortium name="RefSeq"/>
        </authorList>
    </citation>
    <scope>IDENTIFICATION</scope>
</reference>
<dbReference type="GeneID" id="103251810"/>
<evidence type="ECO:0000313" key="3">
    <source>
        <dbReference type="RefSeq" id="XP_021564428.1"/>
    </source>
</evidence>
<dbReference type="RefSeq" id="XP_021564428.1">
    <property type="nucleotide sequence ID" value="XM_021708753.1"/>
</dbReference>
<name>A0A3Q0DRH0_CARSF</name>